<dbReference type="GO" id="GO:0003779">
    <property type="term" value="F:actin binding"/>
    <property type="evidence" value="ECO:0007669"/>
    <property type="project" value="InterPro"/>
</dbReference>
<feature type="region of interest" description="Disordered" evidence="5">
    <location>
        <begin position="329"/>
        <end position="449"/>
    </location>
</feature>
<organism evidence="7 8">
    <name type="scientific">Paragonimus heterotremus</name>
    <dbReference type="NCBI Taxonomy" id="100268"/>
    <lineage>
        <taxon>Eukaryota</taxon>
        <taxon>Metazoa</taxon>
        <taxon>Spiralia</taxon>
        <taxon>Lophotrochozoa</taxon>
        <taxon>Platyhelminthes</taxon>
        <taxon>Trematoda</taxon>
        <taxon>Digenea</taxon>
        <taxon>Plagiorchiida</taxon>
        <taxon>Troglotremata</taxon>
        <taxon>Troglotrematidae</taxon>
        <taxon>Paragonimus</taxon>
    </lineage>
</organism>
<name>A0A8J4TAM3_9TREM</name>
<dbReference type="SMART" id="SM01196">
    <property type="entry name" value="FERM_C"/>
    <property type="match status" value="1"/>
</dbReference>
<dbReference type="SUPFAM" id="SSF54236">
    <property type="entry name" value="Ubiquitin-like"/>
    <property type="match status" value="1"/>
</dbReference>
<feature type="compositionally biased region" description="Polar residues" evidence="5">
    <location>
        <begin position="329"/>
        <end position="347"/>
    </location>
</feature>
<keyword evidence="3" id="KW-0472">Membrane</keyword>
<reference evidence="7" key="1">
    <citation type="submission" date="2019-05" db="EMBL/GenBank/DDBJ databases">
        <title>Annotation for the trematode Paragonimus heterotremus.</title>
        <authorList>
            <person name="Choi Y.-J."/>
        </authorList>
    </citation>
    <scope>NUCLEOTIDE SEQUENCE</scope>
    <source>
        <strain evidence="7">LC</strain>
    </source>
</reference>
<dbReference type="Gene3D" id="2.30.29.30">
    <property type="entry name" value="Pleckstrin-homology domain (PH domain)/Phosphotyrosine-binding domain (PTB)"/>
    <property type="match status" value="1"/>
</dbReference>
<keyword evidence="8" id="KW-1185">Reference proteome</keyword>
<dbReference type="Gene3D" id="1.20.80.10">
    <property type="match status" value="1"/>
</dbReference>
<evidence type="ECO:0000256" key="5">
    <source>
        <dbReference type="SAM" id="MobiDB-lite"/>
    </source>
</evidence>
<sequence>MKWNRSPSKKLLRIKVTSHESELEFNISHKSTGKYLFDLVCSTIGLRETWYFGLQNYTTLPNGRMRLLQWLKLDKKILSQKTQSDHKQLCFFFHTKFFPEDIEQELIQATTRHLFYLSVKSTILNRNETNVNGNLSGDLCPSVNVAIHLASLTAQAEYGDLCEDELDGKDDDSPFLPNRLLRLIPKQLVSQIQSDQRLAQKLKDCYKSYRGINRDRAELQYLKIAQMHHLFGVDYFPIVCVRMKCSRTLSLARYLTRNELAPWHSLDKHHTNAWLGVTAAGIQLYGRNQRERPRYTFQWNIIKNVSYRERKFTVKLIANWRCCNKASASHGSSGAVQSGSTPVSESTGPHHPTVQRPRQSSRSTGGRSPLIGSTGSSLPNSSAVSGTTYGGNGTPTASPPNTPVSIRLTIPSVTGNELAIPSNVSSSSRAQRDESSDRCGHRRGHSPTVLKTGRMFDFDSGCLTPISSRCSASELPIVGSGGGGCLSAQRVQNTDSSGAASSISSKSSFARLHRPTSEPLISVVEVWLADPSQAKTVMSMCAGNHALFMRRRQPDSVEVQQMRAQAREERARRELERSRLTKARAEKSEALEAKLALESRCAQLEQALRHQQAIQRAYLTGSANDGEPHVLPFSGQTVENTEENNRVSQSPGEHMTVAPIHLSPTDQNQQASCITEGRYCTHSGSQPHTVDVQDLNAEDAPFNAGPMNKQTYLPADRARPDIQFGDCTFYPPEELLVNGELTYDQQYGWDRMFNADHHLSGPTRSETFQSVGRLCDGFNNTGSASTPATPFAKRAFMSECRTKPTNYTPQAPRRYLAHTAPFVPVDADPWSGLSHQAYHRFRPDSSNPSCFHTNNCPPLEYNHPSAINASALYSADSYPTCEYAPETPYHSGFHLSGPYLCTNGPGSMPALHNDFCSDAAAPIYTDTTDWYNLNKPFAKLPIQDSSSHIANGPYYSLAQTVNHLPYPPEIAPRTVDYTKPVGEPVEAWCGHHVPSYYITQSPIKHSRSHISTSLSAILSPVAGQRWHHSQPKRLPSDTNQLFGTPSMERSRQSCYRSVPFLARSSSQIQLSPYNARLYAASSQLGKDWSCFGDESARGCSLQHLVDQPGIGGNMNVCEGFIFHARRVASIGSSAWYGDAPVPTHPTFMQPGYSSHQPYNYSAGVDSGASQCRHHYSLQLNPTQRGYLSCRLQEERARFAVLQAQFSKQLSDTWACLQVTRSAGGLKSADLYGSMLPNPLSNNELRLDPAGASDGASTGGGGVPGAACGAASSIYMGFDRVRTPLQRSGQGQTDQLNWEPSESTADEFSMDGISRAQDQVASGSDRLQTDLGFSVSLHDQEEPNFWCPTMVGVYGSTDDPRDLSQHMCHLCSPQDALMRLDNKPTELV</sequence>
<evidence type="ECO:0000313" key="7">
    <source>
        <dbReference type="EMBL" id="KAF5401014.1"/>
    </source>
</evidence>
<dbReference type="Pfam" id="PF09379">
    <property type="entry name" value="FERM_N"/>
    <property type="match status" value="1"/>
</dbReference>
<evidence type="ECO:0000256" key="3">
    <source>
        <dbReference type="ARBA" id="ARBA00023136"/>
    </source>
</evidence>
<evidence type="ECO:0000256" key="2">
    <source>
        <dbReference type="ARBA" id="ARBA00022475"/>
    </source>
</evidence>
<evidence type="ECO:0000313" key="8">
    <source>
        <dbReference type="Proteomes" id="UP000748531"/>
    </source>
</evidence>
<dbReference type="InterPro" id="IPR011174">
    <property type="entry name" value="ERM"/>
</dbReference>
<dbReference type="EMBL" id="LUCH01002762">
    <property type="protein sequence ID" value="KAF5401014.1"/>
    <property type="molecule type" value="Genomic_DNA"/>
</dbReference>
<feature type="compositionally biased region" description="Basic and acidic residues" evidence="5">
    <location>
        <begin position="430"/>
        <end position="439"/>
    </location>
</feature>
<dbReference type="InterPro" id="IPR019749">
    <property type="entry name" value="Band_41_domain"/>
</dbReference>
<dbReference type="Proteomes" id="UP000748531">
    <property type="component" value="Unassembled WGS sequence"/>
</dbReference>
<dbReference type="Gene3D" id="1.20.5.450">
    <property type="match status" value="1"/>
</dbReference>
<dbReference type="PANTHER" id="PTHR23281">
    <property type="entry name" value="MERLIN/MOESIN/EZRIN/RADIXIN"/>
    <property type="match status" value="1"/>
</dbReference>
<feature type="compositionally biased region" description="Polar residues" evidence="5">
    <location>
        <begin position="356"/>
        <end position="387"/>
    </location>
</feature>
<dbReference type="Pfam" id="PF00373">
    <property type="entry name" value="FERM_M"/>
    <property type="match status" value="1"/>
</dbReference>
<protein>
    <submittedName>
        <fullName evidence="7">Moesin/ezrin/radixin 2</fullName>
    </submittedName>
</protein>
<accession>A0A8J4TAM3</accession>
<comment type="caution">
    <text evidence="7">The sequence shown here is derived from an EMBL/GenBank/DDBJ whole genome shotgun (WGS) entry which is preliminary data.</text>
</comment>
<dbReference type="InterPro" id="IPR011993">
    <property type="entry name" value="PH-like_dom_sf"/>
</dbReference>
<dbReference type="OrthoDB" id="6018897at2759"/>
<dbReference type="Gene3D" id="3.10.20.90">
    <property type="entry name" value="Phosphatidylinositol 3-kinase Catalytic Subunit, Chain A, domain 1"/>
    <property type="match status" value="1"/>
</dbReference>
<dbReference type="Pfam" id="PF09380">
    <property type="entry name" value="FERM_C"/>
    <property type="match status" value="1"/>
</dbReference>
<dbReference type="InterPro" id="IPR014352">
    <property type="entry name" value="FERM/acyl-CoA-bd_prot_sf"/>
</dbReference>
<dbReference type="SUPFAM" id="SSF47031">
    <property type="entry name" value="Second domain of FERM"/>
    <property type="match status" value="1"/>
</dbReference>
<dbReference type="CDD" id="cd14473">
    <property type="entry name" value="FERM_B-lobe"/>
    <property type="match status" value="1"/>
</dbReference>
<feature type="coiled-coil region" evidence="4">
    <location>
        <begin position="568"/>
        <end position="607"/>
    </location>
</feature>
<dbReference type="InterPro" id="IPR029071">
    <property type="entry name" value="Ubiquitin-like_domsf"/>
</dbReference>
<dbReference type="InterPro" id="IPR035963">
    <property type="entry name" value="FERM_2"/>
</dbReference>
<keyword evidence="2" id="KW-1003">Cell membrane</keyword>
<evidence type="ECO:0000256" key="1">
    <source>
        <dbReference type="ARBA" id="ARBA00004202"/>
    </source>
</evidence>
<dbReference type="InterPro" id="IPR000299">
    <property type="entry name" value="FERM_domain"/>
</dbReference>
<proteinExistence type="predicted"/>
<dbReference type="InterPro" id="IPR018979">
    <property type="entry name" value="FERM_N"/>
</dbReference>
<dbReference type="GO" id="GO:0005886">
    <property type="term" value="C:plasma membrane"/>
    <property type="evidence" value="ECO:0007669"/>
    <property type="project" value="UniProtKB-SubCell"/>
</dbReference>
<keyword evidence="4" id="KW-0175">Coiled coil</keyword>
<evidence type="ECO:0000256" key="4">
    <source>
        <dbReference type="SAM" id="Coils"/>
    </source>
</evidence>
<dbReference type="InterPro" id="IPR019748">
    <property type="entry name" value="FERM_central"/>
</dbReference>
<gene>
    <name evidence="7" type="ORF">PHET_05918</name>
</gene>
<comment type="subcellular location">
    <subcellularLocation>
        <location evidence="1">Cell membrane</location>
        <topology evidence="1">Peripheral membrane protein</topology>
    </subcellularLocation>
</comment>
<dbReference type="InterPro" id="IPR018980">
    <property type="entry name" value="FERM_PH-like_C"/>
</dbReference>
<dbReference type="SUPFAM" id="SSF50729">
    <property type="entry name" value="PH domain-like"/>
    <property type="match status" value="1"/>
</dbReference>
<dbReference type="PROSITE" id="PS50057">
    <property type="entry name" value="FERM_3"/>
    <property type="match status" value="1"/>
</dbReference>
<dbReference type="SMART" id="SM00295">
    <property type="entry name" value="B41"/>
    <property type="match status" value="1"/>
</dbReference>
<feature type="domain" description="FERM" evidence="6">
    <location>
        <begin position="10"/>
        <end position="358"/>
    </location>
</feature>
<evidence type="ECO:0000259" key="6">
    <source>
        <dbReference type="PROSITE" id="PS50057"/>
    </source>
</evidence>